<organism evidence="3">
    <name type="scientific">Amphimedon queenslandica</name>
    <name type="common">Sponge</name>
    <dbReference type="NCBI Taxonomy" id="400682"/>
    <lineage>
        <taxon>Eukaryota</taxon>
        <taxon>Metazoa</taxon>
        <taxon>Porifera</taxon>
        <taxon>Demospongiae</taxon>
        <taxon>Heteroscleromorpha</taxon>
        <taxon>Haplosclerida</taxon>
        <taxon>Niphatidae</taxon>
        <taxon>Amphimedon</taxon>
    </lineage>
</organism>
<keyword evidence="4" id="KW-1185">Reference proteome</keyword>
<evidence type="ECO:0000313" key="3">
    <source>
        <dbReference type="EnsemblMetazoa" id="Aqu2.1.38732_001"/>
    </source>
</evidence>
<name>A0A1X7VGY8_AMPQE</name>
<feature type="domain" description="Large ribosomal subunit protein mL59" evidence="2">
    <location>
        <begin position="19"/>
        <end position="95"/>
    </location>
</feature>
<evidence type="ECO:0000313" key="4">
    <source>
        <dbReference type="Proteomes" id="UP000007879"/>
    </source>
</evidence>
<dbReference type="Gene3D" id="6.10.280.120">
    <property type="entry name" value="Growth arrest and DNA-damage-inducible proteins-interacting protein 1"/>
    <property type="match status" value="1"/>
</dbReference>
<dbReference type="Proteomes" id="UP000007879">
    <property type="component" value="Unassembled WGS sequence"/>
</dbReference>
<dbReference type="KEGG" id="aqu:100640785"/>
<feature type="region of interest" description="Disordered" evidence="1">
    <location>
        <begin position="50"/>
        <end position="81"/>
    </location>
</feature>
<reference evidence="4" key="1">
    <citation type="journal article" date="2010" name="Nature">
        <title>The Amphimedon queenslandica genome and the evolution of animal complexity.</title>
        <authorList>
            <person name="Srivastava M."/>
            <person name="Simakov O."/>
            <person name="Chapman J."/>
            <person name="Fahey B."/>
            <person name="Gauthier M.E."/>
            <person name="Mitros T."/>
            <person name="Richards G.S."/>
            <person name="Conaco C."/>
            <person name="Dacre M."/>
            <person name="Hellsten U."/>
            <person name="Larroux C."/>
            <person name="Putnam N.H."/>
            <person name="Stanke M."/>
            <person name="Adamska M."/>
            <person name="Darling A."/>
            <person name="Degnan S.M."/>
            <person name="Oakley T.H."/>
            <person name="Plachetzki D.C."/>
            <person name="Zhai Y."/>
            <person name="Adamski M."/>
            <person name="Calcino A."/>
            <person name="Cummins S.F."/>
            <person name="Goodstein D.M."/>
            <person name="Harris C."/>
            <person name="Jackson D.J."/>
            <person name="Leys S.P."/>
            <person name="Shu S."/>
            <person name="Woodcroft B.J."/>
            <person name="Vervoort M."/>
            <person name="Kosik K.S."/>
            <person name="Manning G."/>
            <person name="Degnan B.M."/>
            <person name="Rokhsar D.S."/>
        </authorList>
    </citation>
    <scope>NUCLEOTIDE SEQUENCE [LARGE SCALE GENOMIC DNA]</scope>
</reference>
<protein>
    <recommendedName>
        <fullName evidence="2">Large ribosomal subunit protein mL59 domain-containing protein</fullName>
    </recommendedName>
</protein>
<dbReference type="InParanoid" id="A0A1X7VGY8"/>
<gene>
    <name evidence="3" type="primary">100640785</name>
</gene>
<dbReference type="InterPro" id="IPR040922">
    <property type="entry name" value="Ribosomal_mL59_dom"/>
</dbReference>
<reference evidence="3" key="2">
    <citation type="submission" date="2017-05" db="UniProtKB">
        <authorList>
            <consortium name="EnsemblMetazoa"/>
        </authorList>
    </citation>
    <scope>IDENTIFICATION</scope>
</reference>
<sequence>MAKPISKTFEKLLDLRKPKYINGRWRKPVVSARDLAEARKSLIAMGEEVPSKPLRDRGNDRPFKLSKWERNKESREDRIAENMKRMPEIIAEYRNKMAELRKKTRKVKTDEEKYRIATGRAKPDLEYAKNKKK</sequence>
<evidence type="ECO:0000256" key="1">
    <source>
        <dbReference type="SAM" id="MobiDB-lite"/>
    </source>
</evidence>
<dbReference type="eggNOG" id="ENOG502SGH1">
    <property type="taxonomic scope" value="Eukaryota"/>
</dbReference>
<evidence type="ECO:0000259" key="2">
    <source>
        <dbReference type="Pfam" id="PF18126"/>
    </source>
</evidence>
<dbReference type="InterPro" id="IPR043035">
    <property type="entry name" value="Ribosomal_mL64_sf"/>
</dbReference>
<dbReference type="EnsemblMetazoa" id="Aqu2.1.38732_001">
    <property type="protein sequence ID" value="Aqu2.1.38732_001"/>
    <property type="gene ID" value="Aqu2.1.38732"/>
</dbReference>
<accession>A0A1X7VGY8</accession>
<dbReference type="OrthoDB" id="6247992at2759"/>
<dbReference type="Pfam" id="PF18126">
    <property type="entry name" value="Mitoc_mL59"/>
    <property type="match status" value="1"/>
</dbReference>
<dbReference type="EnsemblMetazoa" id="XM_003384342.3">
    <property type="protein sequence ID" value="XP_003384390.1"/>
    <property type="gene ID" value="LOC100640785"/>
</dbReference>
<proteinExistence type="predicted"/>
<dbReference type="AlphaFoldDB" id="A0A1X7VGY8"/>